<proteinExistence type="predicted"/>
<sequence length="234" mass="26525">MQSFTPAPRVSCDSIIPQATSKPPDMECHSALLACIEILEKSSEPQKPQYFRIENIQESDKLVSFYTGFVSYMVFSTLFEFLGQDVDNLDYWGSSQKMSWMPSVEQVKGTLPTAFRDKYPTTYAIINGSKVFLETPSDLAMQSSTWSQYKHHSTVKFLVACTPNRAICFVSPAYVGSISDVELTRINGLFDALRDKSGVSTMADKGFTIRELLRRLMWGSIFQPFYMKSNCQQM</sequence>
<accession>A0A1X7VVM3</accession>
<dbReference type="InParanoid" id="A0A1X7VVM3"/>
<dbReference type="AlphaFoldDB" id="A0A1X7VVM3"/>
<dbReference type="STRING" id="400682.A0A1X7VVM3"/>
<keyword evidence="2" id="KW-0479">Metal-binding</keyword>
<dbReference type="Pfam" id="PF13359">
    <property type="entry name" value="DDE_Tnp_4"/>
    <property type="match status" value="1"/>
</dbReference>
<dbReference type="OrthoDB" id="7331812at2759"/>
<evidence type="ECO:0000259" key="3">
    <source>
        <dbReference type="Pfam" id="PF13359"/>
    </source>
</evidence>
<dbReference type="EnsemblMetazoa" id="Aqu2.1.44392_001">
    <property type="protein sequence ID" value="Aqu2.1.44392_001"/>
    <property type="gene ID" value="Aqu2.1.44392"/>
</dbReference>
<dbReference type="PANTHER" id="PTHR23080:SF133">
    <property type="entry name" value="SI:CH211-262I1.5-RELATED"/>
    <property type="match status" value="1"/>
</dbReference>
<comment type="cofactor">
    <cofactor evidence="1">
        <name>a divalent metal cation</name>
        <dbReference type="ChEBI" id="CHEBI:60240"/>
    </cofactor>
</comment>
<dbReference type="GO" id="GO:0046872">
    <property type="term" value="F:metal ion binding"/>
    <property type="evidence" value="ECO:0007669"/>
    <property type="project" value="UniProtKB-KW"/>
</dbReference>
<protein>
    <recommendedName>
        <fullName evidence="3">DDE Tnp4 domain-containing protein</fullName>
    </recommendedName>
</protein>
<organism evidence="4">
    <name type="scientific">Amphimedon queenslandica</name>
    <name type="common">Sponge</name>
    <dbReference type="NCBI Taxonomy" id="400682"/>
    <lineage>
        <taxon>Eukaryota</taxon>
        <taxon>Metazoa</taxon>
        <taxon>Porifera</taxon>
        <taxon>Demospongiae</taxon>
        <taxon>Heteroscleromorpha</taxon>
        <taxon>Haplosclerida</taxon>
        <taxon>Niphatidae</taxon>
        <taxon>Amphimedon</taxon>
    </lineage>
</organism>
<evidence type="ECO:0000256" key="2">
    <source>
        <dbReference type="ARBA" id="ARBA00022723"/>
    </source>
</evidence>
<dbReference type="PANTHER" id="PTHR23080">
    <property type="entry name" value="THAP DOMAIN PROTEIN"/>
    <property type="match status" value="1"/>
</dbReference>
<reference evidence="4" key="1">
    <citation type="submission" date="2017-05" db="UniProtKB">
        <authorList>
            <consortium name="EnsemblMetazoa"/>
        </authorList>
    </citation>
    <scope>IDENTIFICATION</scope>
</reference>
<evidence type="ECO:0000256" key="1">
    <source>
        <dbReference type="ARBA" id="ARBA00001968"/>
    </source>
</evidence>
<name>A0A1X7VVM3_AMPQE</name>
<dbReference type="InterPro" id="IPR027806">
    <property type="entry name" value="HARBI1_dom"/>
</dbReference>
<feature type="domain" description="DDE Tnp4" evidence="3">
    <location>
        <begin position="127"/>
        <end position="213"/>
    </location>
</feature>
<evidence type="ECO:0000313" key="4">
    <source>
        <dbReference type="EnsemblMetazoa" id="Aqu2.1.44392_001"/>
    </source>
</evidence>